<reference evidence="1" key="1">
    <citation type="submission" date="2020-02" db="EMBL/GenBank/DDBJ databases">
        <authorList>
            <person name="Meier V. D."/>
        </authorList>
    </citation>
    <scope>NUCLEOTIDE SEQUENCE</scope>
    <source>
        <strain evidence="1">AVDCRST_MAG56</strain>
    </source>
</reference>
<proteinExistence type="predicted"/>
<gene>
    <name evidence="1" type="ORF">AVDCRST_MAG56-5018</name>
</gene>
<name>A0A6J4K569_9SPHI</name>
<dbReference type="EMBL" id="CADCTQ010000416">
    <property type="protein sequence ID" value="CAA9295839.1"/>
    <property type="molecule type" value="Genomic_DNA"/>
</dbReference>
<sequence>MLAKKGEIGQITQKRLRPVNAGGVPFATVFHAWTADTTSGGLPFTPPGAPGVKHALRSIKYLKVSIA</sequence>
<accession>A0A6J4K569</accession>
<protein>
    <submittedName>
        <fullName evidence="1">Uncharacterized protein</fullName>
    </submittedName>
</protein>
<evidence type="ECO:0000313" key="1">
    <source>
        <dbReference type="EMBL" id="CAA9295839.1"/>
    </source>
</evidence>
<organism evidence="1">
    <name type="scientific">uncultured Cytophagales bacterium</name>
    <dbReference type="NCBI Taxonomy" id="158755"/>
    <lineage>
        <taxon>Bacteria</taxon>
        <taxon>Pseudomonadati</taxon>
        <taxon>Bacteroidota</taxon>
        <taxon>Sphingobacteriia</taxon>
        <taxon>Sphingobacteriales</taxon>
        <taxon>environmental samples</taxon>
    </lineage>
</organism>
<dbReference type="AlphaFoldDB" id="A0A6J4K569"/>